<evidence type="ECO:0000313" key="6">
    <source>
        <dbReference type="Proteomes" id="UP000584325"/>
    </source>
</evidence>
<protein>
    <recommendedName>
        <fullName evidence="2">Surface-adhesin protein E-like domain-containing protein</fullName>
    </recommendedName>
</protein>
<accession>A0A4P8HSU1</accession>
<dbReference type="EMBL" id="CP040017">
    <property type="protein sequence ID" value="QCP11485.1"/>
    <property type="molecule type" value="Genomic_DNA"/>
</dbReference>
<keyword evidence="5" id="KW-1185">Reference proteome</keyword>
<dbReference type="AlphaFoldDB" id="A0A4P8HSU1"/>
<keyword evidence="1" id="KW-0732">Signal</keyword>
<name>A0A4P8HSU1_9BURK</name>
<proteinExistence type="predicted"/>
<gene>
    <name evidence="4" type="ORF">FCL38_14440</name>
    <name evidence="3" type="ORF">FHS02_005908</name>
</gene>
<dbReference type="Proteomes" id="UP000584325">
    <property type="component" value="Unassembled WGS sequence"/>
</dbReference>
<evidence type="ECO:0000313" key="4">
    <source>
        <dbReference type="EMBL" id="QCP11485.1"/>
    </source>
</evidence>
<dbReference type="Proteomes" id="UP000298763">
    <property type="component" value="Chromosome"/>
</dbReference>
<feature type="chain" id="PRO_5044607490" description="Surface-adhesin protein E-like domain-containing protein" evidence="1">
    <location>
        <begin position="28"/>
        <end position="154"/>
    </location>
</feature>
<evidence type="ECO:0000259" key="2">
    <source>
        <dbReference type="Pfam" id="PF16747"/>
    </source>
</evidence>
<dbReference type="RefSeq" id="WP_137314338.1">
    <property type="nucleotide sequence ID" value="NZ_CP040017.1"/>
</dbReference>
<reference evidence="3 6" key="2">
    <citation type="submission" date="2020-08" db="EMBL/GenBank/DDBJ databases">
        <title>Genomic Encyclopedia of Type Strains, Phase III (KMG-III): the genomes of soil and plant-associated and newly described type strains.</title>
        <authorList>
            <person name="Whitman W."/>
        </authorList>
    </citation>
    <scope>NUCLEOTIDE SEQUENCE [LARGE SCALE GENOMIC DNA]</scope>
    <source>
        <strain evidence="3 6">CECT 7753</strain>
    </source>
</reference>
<evidence type="ECO:0000256" key="1">
    <source>
        <dbReference type="SAM" id="SignalP"/>
    </source>
</evidence>
<evidence type="ECO:0000313" key="5">
    <source>
        <dbReference type="Proteomes" id="UP000298763"/>
    </source>
</evidence>
<reference evidence="4 5" key="1">
    <citation type="submission" date="2019-05" db="EMBL/GenBank/DDBJ databases">
        <title>Draft Genome Sequences of Six Type Strains of the Genus Massilia.</title>
        <authorList>
            <person name="Miess H."/>
            <person name="Frediansyhah A."/>
            <person name="Gross H."/>
        </authorList>
    </citation>
    <scope>NUCLEOTIDE SEQUENCE [LARGE SCALE GENOMIC DNA]</scope>
    <source>
        <strain evidence="4 5">DSMZ 26121</strain>
    </source>
</reference>
<sequence>MPRAAVPVLGMLCTLCLLCALPTLAHAVTWTKAGNTKDSRVYIDKASISKSKTGIENGRRAWTLESFGKPQTAPDGKQYLSVKALHLYDCTERSVTLQSQTFYPEAMAKGEAVGTYKFEAFDAEQVTEGSRYAAAMNTVCGKGTAKAPAAKTAP</sequence>
<evidence type="ECO:0000313" key="3">
    <source>
        <dbReference type="EMBL" id="MBB3225038.1"/>
    </source>
</evidence>
<feature type="signal peptide" evidence="1">
    <location>
        <begin position="1"/>
        <end position="27"/>
    </location>
</feature>
<dbReference type="InterPro" id="IPR031939">
    <property type="entry name" value="Adhesin_E-like"/>
</dbReference>
<dbReference type="Pfam" id="PF16747">
    <property type="entry name" value="Adhesin_E"/>
    <property type="match status" value="1"/>
</dbReference>
<feature type="domain" description="Surface-adhesin protein E-like" evidence="2">
    <location>
        <begin position="30"/>
        <end position="141"/>
    </location>
</feature>
<organism evidence="3 6">
    <name type="scientific">Pseudoduganella umbonata</name>
    <dbReference type="NCBI Taxonomy" id="864828"/>
    <lineage>
        <taxon>Bacteria</taxon>
        <taxon>Pseudomonadati</taxon>
        <taxon>Pseudomonadota</taxon>
        <taxon>Betaproteobacteria</taxon>
        <taxon>Burkholderiales</taxon>
        <taxon>Oxalobacteraceae</taxon>
        <taxon>Telluria group</taxon>
        <taxon>Pseudoduganella</taxon>
    </lineage>
</organism>
<dbReference type="OrthoDB" id="8776126at2"/>
<dbReference type="EMBL" id="JACHXS010000016">
    <property type="protein sequence ID" value="MBB3225038.1"/>
    <property type="molecule type" value="Genomic_DNA"/>
</dbReference>